<organism evidence="4">
    <name type="scientific">Anisakis simplex</name>
    <name type="common">Herring worm</name>
    <dbReference type="NCBI Taxonomy" id="6269"/>
    <lineage>
        <taxon>Eukaryota</taxon>
        <taxon>Metazoa</taxon>
        <taxon>Ecdysozoa</taxon>
        <taxon>Nematoda</taxon>
        <taxon>Chromadorea</taxon>
        <taxon>Rhabditida</taxon>
        <taxon>Spirurina</taxon>
        <taxon>Ascaridomorpha</taxon>
        <taxon>Ascaridoidea</taxon>
        <taxon>Anisakidae</taxon>
        <taxon>Anisakis</taxon>
        <taxon>Anisakis simplex complex</taxon>
    </lineage>
</organism>
<accession>A0A0M3JLG1</accession>
<gene>
    <name evidence="2" type="ORF">ASIM_LOCUS8246</name>
</gene>
<dbReference type="EMBL" id="UYRR01021832">
    <property type="protein sequence ID" value="VDK31166.1"/>
    <property type="molecule type" value="Genomic_DNA"/>
</dbReference>
<keyword evidence="3" id="KW-1185">Reference proteome</keyword>
<dbReference type="AlphaFoldDB" id="A0A0M3JLG1"/>
<dbReference type="Proteomes" id="UP000267096">
    <property type="component" value="Unassembled WGS sequence"/>
</dbReference>
<dbReference type="PROSITE" id="PS01052">
    <property type="entry name" value="CALPONIN_1"/>
    <property type="match status" value="1"/>
</dbReference>
<dbReference type="Pfam" id="PF00402">
    <property type="entry name" value="Calponin"/>
    <property type="match status" value="1"/>
</dbReference>
<evidence type="ECO:0000256" key="1">
    <source>
        <dbReference type="SAM" id="MobiDB-lite"/>
    </source>
</evidence>
<reference evidence="2 3" key="2">
    <citation type="submission" date="2018-11" db="EMBL/GenBank/DDBJ databases">
        <authorList>
            <consortium name="Pathogen Informatics"/>
        </authorList>
    </citation>
    <scope>NUCLEOTIDE SEQUENCE [LARGE SCALE GENOMIC DNA]</scope>
</reference>
<proteinExistence type="predicted"/>
<evidence type="ECO:0000313" key="3">
    <source>
        <dbReference type="Proteomes" id="UP000267096"/>
    </source>
</evidence>
<protein>
    <submittedName>
        <fullName evidence="4">Calponin homolog OV9M (inferred by orthology to a C. elegans protein)</fullName>
    </submittedName>
</protein>
<evidence type="ECO:0000313" key="4">
    <source>
        <dbReference type="WBParaSite" id="ASIM_0000849201-mRNA-1"/>
    </source>
</evidence>
<feature type="region of interest" description="Disordered" evidence="1">
    <location>
        <begin position="64"/>
        <end position="88"/>
    </location>
</feature>
<sequence>MRKGTEYTPWYSGQNKFANQSGSGGFMKVRDVIPHSKGGKEIDEEMKRKCEGVVPLQAGTNKLASQKGMTGFGTPRNTQLPSGWKKEW</sequence>
<dbReference type="WBParaSite" id="ASIM_0000849201-mRNA-1">
    <property type="protein sequence ID" value="ASIM_0000849201-mRNA-1"/>
    <property type="gene ID" value="ASIM_0000849201"/>
</dbReference>
<dbReference type="PROSITE" id="PS51122">
    <property type="entry name" value="CALPONIN_2"/>
    <property type="match status" value="1"/>
</dbReference>
<evidence type="ECO:0000313" key="2">
    <source>
        <dbReference type="EMBL" id="VDK31166.1"/>
    </source>
</evidence>
<name>A0A0M3JLG1_ANISI</name>
<reference evidence="4" key="1">
    <citation type="submission" date="2017-02" db="UniProtKB">
        <authorList>
            <consortium name="WormBaseParasite"/>
        </authorList>
    </citation>
    <scope>IDENTIFICATION</scope>
</reference>
<dbReference type="OrthoDB" id="21595at2759"/>
<dbReference type="InterPro" id="IPR000557">
    <property type="entry name" value="Calponin_repeat"/>
</dbReference>